<reference evidence="2 3" key="2">
    <citation type="submission" date="2024-07" db="EMBL/GenBank/DDBJ databases">
        <authorList>
            <person name="Akdeniz Z."/>
        </authorList>
    </citation>
    <scope>NUCLEOTIDE SEQUENCE [LARGE SCALE GENOMIC DNA]</scope>
</reference>
<evidence type="ECO:0000313" key="1">
    <source>
        <dbReference type="EMBL" id="CAI9938654.1"/>
    </source>
</evidence>
<accession>A0AA86PG68</accession>
<sequence length="917" mass="108860">MTEQLIEFSYKIAHKSNLQKQLSIFDQKYFELVKNQNSQDFILAINRIIFYVEDKQFMENSIDYLLHLIDQVDPELLSNSFATYVRIIRPTNEIFQILIKFAIQKKQSELLYHLLNHLDDITVLDLFIKLVDFFSVFEARLTLNQYYYVTRPKITVSMKQLQIAKQILEQVILNGDISAIGLLGFVQFCIFSMQNQPIQIQFIPELQKINQVYKYIFDYELIPADPKIQPSYLAFDISTLKLPLTSKSVIFTKQDGLSQILDKQFVELLNYLNQSYKEYSAQELFVLFNKIVSFAVLFRCYSSEFRFIFKFLQLIQKLLQTTYVQQNTNKYVTKIMKMFTYVPIVGTATDNEIQTANDFSFYFDEQLEVLYEEEFCKNMGIIFGKQLQLKSMREFVKKLLPNQLKAEDSVEQIPGLTQIPQYYLQYRPVYNNNYKLVAALGIFLIENFSAFEQMSNEDYMKSGDLELIIHSIVKTMKHHLRVHSSLSEQQVLEHLQKFVTEHKGEKYSIAFLSNHEDLIKNFLLFQQNSVEIISGQQTRIALPDLYLGYKNYHVIIGLESQILFSTLLISSPQIRELFFCQYFRTAPDQTIFYMQPILSIIFQQSSSHLDNYLQSMTKTFQSQRNLLRNDSVFKTFAACLECVDRRFSILQFIFCFISQFGGFFEMCLLLVQNRIRWENSNQKQTEEINGTVDVMNPETGTMHKLTRKQFNLYMKYFERLYEFIMQYMDAFIEGYVNMSVGEKEFNLDMITDFLWQKRRLFSQIQHTNEENYDEIRNQIRAQLIQKLLRIKSIILENPIQPNEENEYRTRFEINIHNLTQICLFFQNFSQEFEQIDPRAFKIDQKSAIMLNPRLYVDNEDGELLECYQYQIEQIQNNYKIGFVPSNWSCDRFFCALIESNLSDKGEASKFRFARVWE</sequence>
<reference evidence="1" key="1">
    <citation type="submission" date="2023-06" db="EMBL/GenBank/DDBJ databases">
        <authorList>
            <person name="Kurt Z."/>
        </authorList>
    </citation>
    <scope>NUCLEOTIDE SEQUENCE</scope>
</reference>
<evidence type="ECO:0000313" key="2">
    <source>
        <dbReference type="EMBL" id="CAL6014227.1"/>
    </source>
</evidence>
<protein>
    <submittedName>
        <fullName evidence="2">Hypothetical_protein</fullName>
    </submittedName>
</protein>
<dbReference type="Proteomes" id="UP001642409">
    <property type="component" value="Unassembled WGS sequence"/>
</dbReference>
<name>A0AA86PG68_9EUKA</name>
<evidence type="ECO:0000313" key="3">
    <source>
        <dbReference type="Proteomes" id="UP001642409"/>
    </source>
</evidence>
<dbReference type="EMBL" id="CATOUU010000656">
    <property type="protein sequence ID" value="CAI9938654.1"/>
    <property type="molecule type" value="Genomic_DNA"/>
</dbReference>
<organism evidence="1">
    <name type="scientific">Hexamita inflata</name>
    <dbReference type="NCBI Taxonomy" id="28002"/>
    <lineage>
        <taxon>Eukaryota</taxon>
        <taxon>Metamonada</taxon>
        <taxon>Diplomonadida</taxon>
        <taxon>Hexamitidae</taxon>
        <taxon>Hexamitinae</taxon>
        <taxon>Hexamita</taxon>
    </lineage>
</organism>
<proteinExistence type="predicted"/>
<dbReference type="EMBL" id="CAXDID020000070">
    <property type="protein sequence ID" value="CAL6014227.1"/>
    <property type="molecule type" value="Genomic_DNA"/>
</dbReference>
<gene>
    <name evidence="2" type="ORF">HINF_LOCUS24169</name>
    <name evidence="1" type="ORF">HINF_LOCUS26299</name>
</gene>
<dbReference type="AlphaFoldDB" id="A0AA86PG68"/>
<keyword evidence="3" id="KW-1185">Reference proteome</keyword>
<comment type="caution">
    <text evidence="1">The sequence shown here is derived from an EMBL/GenBank/DDBJ whole genome shotgun (WGS) entry which is preliminary data.</text>
</comment>